<keyword evidence="4" id="KW-1185">Reference proteome</keyword>
<dbReference type="PANTHER" id="PTHR32060:SF30">
    <property type="entry name" value="CARBOXY-TERMINAL PROCESSING PROTEASE CTPA"/>
    <property type="match status" value="1"/>
</dbReference>
<evidence type="ECO:0000256" key="1">
    <source>
        <dbReference type="SAM" id="SignalP"/>
    </source>
</evidence>
<dbReference type="GO" id="GO:0007165">
    <property type="term" value="P:signal transduction"/>
    <property type="evidence" value="ECO:0007669"/>
    <property type="project" value="TreeGrafter"/>
</dbReference>
<dbReference type="SUPFAM" id="SSF52096">
    <property type="entry name" value="ClpP/crotonase"/>
    <property type="match status" value="1"/>
</dbReference>
<sequence length="483" mass="54616">MKKKPITLKHFFFLPLLALVLLASCREEEQPVVVDDDDPPAEERNPNVAINEWTQDVMDEVYYWLENMRAPTSLTANPRDYFEALLYKPTDRFSAIYENAGALQDGLGGVNQEAGYEFQLYYWNSEERTVAAVVSYIKKGSPAQGKDLKRGDIILGINGTQITDQNYGELIREMRSQHTITYRRRNLETGSIEQMPDIEMEVTRVAENPNFMDTVYTVNDQKIGYVVYHFFAPSPNPTQQGAQPIYDDEMDQIFSRFKSEGISHLIIDFRYNGGGYVSSAVNLASLIGAGVTSSDVFSKTKYNSFIMSFPQFQNVQTNFRNKPENIGSQLSGNRVYVLASGRTASASELIINSLRPYMDVVIVGTKTYGKNVGSIVVEDEENEDNNWGLMPTISKSFNSRDESEYGTGFLPDIEINEADEHFRPFGDVNEALLRTAITAITGTSPAGRQQFEKLNRREIANTVEFKVRHGVMIDEYNPIKELK</sequence>
<comment type="caution">
    <text evidence="3">The sequence shown here is derived from an EMBL/GenBank/DDBJ whole genome shotgun (WGS) entry which is preliminary data.</text>
</comment>
<dbReference type="PROSITE" id="PS51257">
    <property type="entry name" value="PROKAR_LIPOPROTEIN"/>
    <property type="match status" value="1"/>
</dbReference>
<dbReference type="Pfam" id="PF18294">
    <property type="entry name" value="Pept_S41_N"/>
    <property type="match status" value="1"/>
</dbReference>
<dbReference type="GO" id="GO:0006508">
    <property type="term" value="P:proteolysis"/>
    <property type="evidence" value="ECO:0007669"/>
    <property type="project" value="InterPro"/>
</dbReference>
<dbReference type="Proteomes" id="UP001319104">
    <property type="component" value="Unassembled WGS sequence"/>
</dbReference>
<dbReference type="Pfam" id="PF03572">
    <property type="entry name" value="Peptidase_S41"/>
    <property type="match status" value="1"/>
</dbReference>
<protein>
    <submittedName>
        <fullName evidence="3">PDZ domain-containing protein</fullName>
    </submittedName>
</protein>
<organism evidence="3 4">
    <name type="scientific">Litoribacter ruber</name>
    <dbReference type="NCBI Taxonomy" id="702568"/>
    <lineage>
        <taxon>Bacteria</taxon>
        <taxon>Pseudomonadati</taxon>
        <taxon>Bacteroidota</taxon>
        <taxon>Cytophagia</taxon>
        <taxon>Cytophagales</taxon>
        <taxon>Cyclobacteriaceae</taxon>
        <taxon>Litoribacter</taxon>
    </lineage>
</organism>
<keyword evidence="1" id="KW-0732">Signal</keyword>
<dbReference type="PANTHER" id="PTHR32060">
    <property type="entry name" value="TAIL-SPECIFIC PROTEASE"/>
    <property type="match status" value="1"/>
</dbReference>
<dbReference type="PROSITE" id="PS50106">
    <property type="entry name" value="PDZ"/>
    <property type="match status" value="1"/>
</dbReference>
<dbReference type="SMART" id="SM00245">
    <property type="entry name" value="TSPc"/>
    <property type="match status" value="1"/>
</dbReference>
<dbReference type="InterPro" id="IPR041489">
    <property type="entry name" value="PDZ_6"/>
</dbReference>
<accession>A0AAP2CKV0</accession>
<dbReference type="RefSeq" id="WP_213946483.1">
    <property type="nucleotide sequence ID" value="NZ_JAHCMY010000015.1"/>
</dbReference>
<dbReference type="GO" id="GO:0008236">
    <property type="term" value="F:serine-type peptidase activity"/>
    <property type="evidence" value="ECO:0007669"/>
    <property type="project" value="InterPro"/>
</dbReference>
<dbReference type="Gene3D" id="2.30.42.10">
    <property type="match status" value="1"/>
</dbReference>
<dbReference type="Pfam" id="PF17820">
    <property type="entry name" value="PDZ_6"/>
    <property type="match status" value="1"/>
</dbReference>
<dbReference type="Gene3D" id="3.30.750.170">
    <property type="match status" value="1"/>
</dbReference>
<evidence type="ECO:0000313" key="3">
    <source>
        <dbReference type="EMBL" id="MBS9525624.1"/>
    </source>
</evidence>
<dbReference type="SMART" id="SM00228">
    <property type="entry name" value="PDZ"/>
    <property type="match status" value="1"/>
</dbReference>
<dbReference type="GO" id="GO:0004175">
    <property type="term" value="F:endopeptidase activity"/>
    <property type="evidence" value="ECO:0007669"/>
    <property type="project" value="TreeGrafter"/>
</dbReference>
<dbReference type="InterPro" id="IPR029045">
    <property type="entry name" value="ClpP/crotonase-like_dom_sf"/>
</dbReference>
<feature type="signal peptide" evidence="1">
    <location>
        <begin position="1"/>
        <end position="23"/>
    </location>
</feature>
<proteinExistence type="predicted"/>
<dbReference type="InterPro" id="IPR005151">
    <property type="entry name" value="Tail-specific_protease"/>
</dbReference>
<dbReference type="EMBL" id="JAHCMY010000015">
    <property type="protein sequence ID" value="MBS9525624.1"/>
    <property type="molecule type" value="Genomic_DNA"/>
</dbReference>
<name>A0AAP2CKV0_9BACT</name>
<evidence type="ECO:0000259" key="2">
    <source>
        <dbReference type="PROSITE" id="PS50106"/>
    </source>
</evidence>
<dbReference type="Gene3D" id="3.90.226.10">
    <property type="entry name" value="2-enoyl-CoA Hydratase, Chain A, domain 1"/>
    <property type="match status" value="1"/>
</dbReference>
<reference evidence="3 4" key="1">
    <citation type="submission" date="2021-05" db="EMBL/GenBank/DDBJ databases">
        <authorList>
            <person name="Zhang Z.D."/>
            <person name="Osman G."/>
        </authorList>
    </citation>
    <scope>NUCLEOTIDE SEQUENCE [LARGE SCALE GENOMIC DNA]</scope>
    <source>
        <strain evidence="3 4">KCTC 32217</strain>
    </source>
</reference>
<dbReference type="CDD" id="cd07561">
    <property type="entry name" value="Peptidase_S41_CPP_like"/>
    <property type="match status" value="1"/>
</dbReference>
<dbReference type="GO" id="GO:0030288">
    <property type="term" value="C:outer membrane-bounded periplasmic space"/>
    <property type="evidence" value="ECO:0007669"/>
    <property type="project" value="TreeGrafter"/>
</dbReference>
<dbReference type="InterPro" id="IPR041613">
    <property type="entry name" value="Pept_S41_N"/>
</dbReference>
<dbReference type="InterPro" id="IPR036034">
    <property type="entry name" value="PDZ_sf"/>
</dbReference>
<feature type="chain" id="PRO_5042880857" evidence="1">
    <location>
        <begin position="24"/>
        <end position="483"/>
    </location>
</feature>
<evidence type="ECO:0000313" key="4">
    <source>
        <dbReference type="Proteomes" id="UP001319104"/>
    </source>
</evidence>
<dbReference type="InterPro" id="IPR001478">
    <property type="entry name" value="PDZ"/>
</dbReference>
<dbReference type="AlphaFoldDB" id="A0AAP2CKV0"/>
<feature type="domain" description="PDZ" evidence="2">
    <location>
        <begin position="133"/>
        <end position="186"/>
    </location>
</feature>
<gene>
    <name evidence="3" type="ORF">KI659_16520</name>
</gene>
<dbReference type="SUPFAM" id="SSF50156">
    <property type="entry name" value="PDZ domain-like"/>
    <property type="match status" value="1"/>
</dbReference>